<name>A0A9D1NGL4_9FIRM</name>
<dbReference type="Pfam" id="PF12833">
    <property type="entry name" value="HTH_18"/>
    <property type="match status" value="1"/>
</dbReference>
<dbReference type="InterPro" id="IPR018062">
    <property type="entry name" value="HTH_AraC-typ_CS"/>
</dbReference>
<protein>
    <submittedName>
        <fullName evidence="5">Helix-turn-helix transcriptional regulator</fullName>
    </submittedName>
</protein>
<evidence type="ECO:0000313" key="5">
    <source>
        <dbReference type="EMBL" id="HIV02715.1"/>
    </source>
</evidence>
<dbReference type="PROSITE" id="PS00041">
    <property type="entry name" value="HTH_ARAC_FAMILY_1"/>
    <property type="match status" value="1"/>
</dbReference>
<dbReference type="InterPro" id="IPR020449">
    <property type="entry name" value="Tscrpt_reg_AraC-type_HTH"/>
</dbReference>
<organism evidence="5 6">
    <name type="scientific">Candidatus Aphodoplasma excrementigallinarum</name>
    <dbReference type="NCBI Taxonomy" id="2840673"/>
    <lineage>
        <taxon>Bacteria</taxon>
        <taxon>Bacillati</taxon>
        <taxon>Bacillota</taxon>
        <taxon>Clostridia</taxon>
        <taxon>Eubacteriales</taxon>
        <taxon>Candidatus Aphodoplasma</taxon>
    </lineage>
</organism>
<proteinExistence type="predicted"/>
<dbReference type="GO" id="GO:0043565">
    <property type="term" value="F:sequence-specific DNA binding"/>
    <property type="evidence" value="ECO:0007669"/>
    <property type="project" value="InterPro"/>
</dbReference>
<dbReference type="Gene3D" id="1.10.10.60">
    <property type="entry name" value="Homeodomain-like"/>
    <property type="match status" value="2"/>
</dbReference>
<evidence type="ECO:0000313" key="6">
    <source>
        <dbReference type="Proteomes" id="UP000886743"/>
    </source>
</evidence>
<dbReference type="AlphaFoldDB" id="A0A9D1NGL4"/>
<sequence length="277" mass="30883">MEFLDRLNAAMAYIEEHLCGTIDIDALARITLCTPDGLRRLFRHVASMPLSEYIRRRRLTCAALELRTPGTKVIDIALKYGYQSTDAFCRAFKKQHGIAPAATRSSGAALTLFLPASFHIFVKGATDMEYKLVNTNAIPLQVFAEVQAASPEERFLQAEALWTSDAVCEATDKAGFGTWYGIWDGRRYVIARREEGGGTPQMTIPAGQYAVFTSAGEAYAGDIMPQMRAQARSALNLQGRRPRAGLEIEVYRLSPYCERQNRAFSLWLTLELYPPKG</sequence>
<keyword evidence="3" id="KW-0804">Transcription</keyword>
<dbReference type="InterPro" id="IPR050959">
    <property type="entry name" value="MarA-like"/>
</dbReference>
<dbReference type="InterPro" id="IPR018060">
    <property type="entry name" value="HTH_AraC"/>
</dbReference>
<dbReference type="PROSITE" id="PS01124">
    <property type="entry name" value="HTH_ARAC_FAMILY_2"/>
    <property type="match status" value="1"/>
</dbReference>
<evidence type="ECO:0000259" key="4">
    <source>
        <dbReference type="PROSITE" id="PS01124"/>
    </source>
</evidence>
<feature type="domain" description="HTH araC/xylS-type" evidence="4">
    <location>
        <begin position="8"/>
        <end position="106"/>
    </location>
</feature>
<dbReference type="EMBL" id="DVOF01000119">
    <property type="protein sequence ID" value="HIV02715.1"/>
    <property type="molecule type" value="Genomic_DNA"/>
</dbReference>
<evidence type="ECO:0000256" key="2">
    <source>
        <dbReference type="ARBA" id="ARBA00023125"/>
    </source>
</evidence>
<dbReference type="SMART" id="SM00342">
    <property type="entry name" value="HTH_ARAC"/>
    <property type="match status" value="1"/>
</dbReference>
<keyword evidence="1" id="KW-0805">Transcription regulation</keyword>
<dbReference type="InterPro" id="IPR011256">
    <property type="entry name" value="Reg_factor_effector_dom_sf"/>
</dbReference>
<dbReference type="GO" id="GO:0003700">
    <property type="term" value="F:DNA-binding transcription factor activity"/>
    <property type="evidence" value="ECO:0007669"/>
    <property type="project" value="InterPro"/>
</dbReference>
<dbReference type="PANTHER" id="PTHR47504">
    <property type="entry name" value="RIGHT ORIGIN-BINDING PROTEIN"/>
    <property type="match status" value="1"/>
</dbReference>
<dbReference type="Proteomes" id="UP000886743">
    <property type="component" value="Unassembled WGS sequence"/>
</dbReference>
<accession>A0A9D1NGL4</accession>
<dbReference type="PANTHER" id="PTHR47504:SF5">
    <property type="entry name" value="RIGHT ORIGIN-BINDING PROTEIN"/>
    <property type="match status" value="1"/>
</dbReference>
<evidence type="ECO:0000256" key="1">
    <source>
        <dbReference type="ARBA" id="ARBA00023015"/>
    </source>
</evidence>
<comment type="caution">
    <text evidence="5">The sequence shown here is derived from an EMBL/GenBank/DDBJ whole genome shotgun (WGS) entry which is preliminary data.</text>
</comment>
<dbReference type="InterPro" id="IPR009057">
    <property type="entry name" value="Homeodomain-like_sf"/>
</dbReference>
<gene>
    <name evidence="5" type="ORF">IAC74_04010</name>
</gene>
<dbReference type="SUPFAM" id="SSF55136">
    <property type="entry name" value="Probable bacterial effector-binding domain"/>
    <property type="match status" value="1"/>
</dbReference>
<reference evidence="5" key="1">
    <citation type="submission" date="2020-10" db="EMBL/GenBank/DDBJ databases">
        <authorList>
            <person name="Gilroy R."/>
        </authorList>
    </citation>
    <scope>NUCLEOTIDE SEQUENCE</scope>
    <source>
        <strain evidence="5">4920</strain>
    </source>
</reference>
<dbReference type="SUPFAM" id="SSF46689">
    <property type="entry name" value="Homeodomain-like"/>
    <property type="match status" value="2"/>
</dbReference>
<reference evidence="5" key="2">
    <citation type="journal article" date="2021" name="PeerJ">
        <title>Extensive microbial diversity within the chicken gut microbiome revealed by metagenomics and culture.</title>
        <authorList>
            <person name="Gilroy R."/>
            <person name="Ravi A."/>
            <person name="Getino M."/>
            <person name="Pursley I."/>
            <person name="Horton D.L."/>
            <person name="Alikhan N.F."/>
            <person name="Baker D."/>
            <person name="Gharbi K."/>
            <person name="Hall N."/>
            <person name="Watson M."/>
            <person name="Adriaenssens E.M."/>
            <person name="Foster-Nyarko E."/>
            <person name="Jarju S."/>
            <person name="Secka A."/>
            <person name="Antonio M."/>
            <person name="Oren A."/>
            <person name="Chaudhuri R.R."/>
            <person name="La Ragione R."/>
            <person name="Hildebrand F."/>
            <person name="Pallen M.J."/>
        </authorList>
    </citation>
    <scope>NUCLEOTIDE SEQUENCE</scope>
    <source>
        <strain evidence="5">4920</strain>
    </source>
</reference>
<dbReference type="PRINTS" id="PR00032">
    <property type="entry name" value="HTHARAC"/>
</dbReference>
<evidence type="ECO:0000256" key="3">
    <source>
        <dbReference type="ARBA" id="ARBA00023163"/>
    </source>
</evidence>
<keyword evidence="2" id="KW-0238">DNA-binding</keyword>